<dbReference type="FunCoup" id="E2ACR0">
    <property type="interactions" value="1"/>
</dbReference>
<dbReference type="GO" id="GO:0000126">
    <property type="term" value="C:transcription factor TFIIIB complex"/>
    <property type="evidence" value="ECO:0007669"/>
    <property type="project" value="TreeGrafter"/>
</dbReference>
<dbReference type="PANTHER" id="PTHR22929:SF0">
    <property type="entry name" value="TRANSCRIPTION FACTOR TFIIIB COMPONENT B'' HOMOLOG"/>
    <property type="match status" value="1"/>
</dbReference>
<gene>
    <name evidence="4" type="ORF">EAG_15884</name>
</gene>
<evidence type="ECO:0000313" key="4">
    <source>
        <dbReference type="EMBL" id="EFN68804.1"/>
    </source>
</evidence>
<dbReference type="CDD" id="cd00167">
    <property type="entry name" value="SANT"/>
    <property type="match status" value="1"/>
</dbReference>
<dbReference type="STRING" id="104421.E2ACR0"/>
<organism evidence="5">
    <name type="scientific">Camponotus floridanus</name>
    <name type="common">Florida carpenter ant</name>
    <dbReference type="NCBI Taxonomy" id="104421"/>
    <lineage>
        <taxon>Eukaryota</taxon>
        <taxon>Metazoa</taxon>
        <taxon>Ecdysozoa</taxon>
        <taxon>Arthropoda</taxon>
        <taxon>Hexapoda</taxon>
        <taxon>Insecta</taxon>
        <taxon>Pterygota</taxon>
        <taxon>Neoptera</taxon>
        <taxon>Endopterygota</taxon>
        <taxon>Hymenoptera</taxon>
        <taxon>Apocrita</taxon>
        <taxon>Aculeata</taxon>
        <taxon>Formicoidea</taxon>
        <taxon>Formicidae</taxon>
        <taxon>Formicinae</taxon>
        <taxon>Camponotus</taxon>
    </lineage>
</organism>
<evidence type="ECO:0000313" key="5">
    <source>
        <dbReference type="Proteomes" id="UP000000311"/>
    </source>
</evidence>
<feature type="region of interest" description="Disordered" evidence="2">
    <location>
        <begin position="544"/>
        <end position="636"/>
    </location>
</feature>
<feature type="compositionally biased region" description="Basic residues" evidence="2">
    <location>
        <begin position="556"/>
        <end position="565"/>
    </location>
</feature>
<dbReference type="InterPro" id="IPR039467">
    <property type="entry name" value="TFIIIB_B''_Myb"/>
</dbReference>
<feature type="compositionally biased region" description="Basic and acidic residues" evidence="2">
    <location>
        <begin position="31"/>
        <end position="46"/>
    </location>
</feature>
<evidence type="ECO:0000256" key="1">
    <source>
        <dbReference type="ARBA" id="ARBA00004123"/>
    </source>
</evidence>
<feature type="compositionally biased region" description="Polar residues" evidence="2">
    <location>
        <begin position="111"/>
        <end position="122"/>
    </location>
</feature>
<feature type="compositionally biased region" description="Low complexity" evidence="2">
    <location>
        <begin position="579"/>
        <end position="589"/>
    </location>
</feature>
<dbReference type="SUPFAM" id="SSF46689">
    <property type="entry name" value="Homeodomain-like"/>
    <property type="match status" value="1"/>
</dbReference>
<feature type="region of interest" description="Disordered" evidence="2">
    <location>
        <begin position="193"/>
        <end position="226"/>
    </location>
</feature>
<feature type="compositionally biased region" description="Polar residues" evidence="2">
    <location>
        <begin position="617"/>
        <end position="626"/>
    </location>
</feature>
<feature type="region of interest" description="Disordered" evidence="2">
    <location>
        <begin position="136"/>
        <end position="157"/>
    </location>
</feature>
<dbReference type="OMA" id="DWPKWET"/>
<dbReference type="InterPro" id="IPR009057">
    <property type="entry name" value="Homeodomain-like_sf"/>
</dbReference>
<dbReference type="InterPro" id="IPR001005">
    <property type="entry name" value="SANT/Myb"/>
</dbReference>
<dbReference type="AlphaFoldDB" id="E2ACR0"/>
<accession>E2ACR0</accession>
<evidence type="ECO:0000256" key="2">
    <source>
        <dbReference type="SAM" id="MobiDB-lite"/>
    </source>
</evidence>
<dbReference type="InParanoid" id="E2ACR0"/>
<dbReference type="GO" id="GO:0070898">
    <property type="term" value="P:RNA polymerase III preinitiation complex assembly"/>
    <property type="evidence" value="ECO:0007669"/>
    <property type="project" value="TreeGrafter"/>
</dbReference>
<feature type="region of interest" description="Disordered" evidence="2">
    <location>
        <begin position="101"/>
        <end position="122"/>
    </location>
</feature>
<feature type="compositionally biased region" description="Basic residues" evidence="2">
    <location>
        <begin position="596"/>
        <end position="609"/>
    </location>
</feature>
<dbReference type="OrthoDB" id="272624at2759"/>
<sequence>MRRARIKALASVPIRKNPVQDTAAPADGSELFDKEQKKEDASKPEYEPEVIKDVAEVKKQTEESISSDTEVLEQKVIKENAKILEETSKKEQIKPSFVEPEPIVVKKSDSQESCSQKKPNSQELCAQIKPSSQELCAQVKPDSQELSNQINDKPEKSIDHLVQKTVPLPDTPSTGIDITSPTKNRLCFMRPVPRLDTGGRVRKNSIQGSGASASESEDEHGKRTVSVVPSRIRNDSICSIQSNKESSTADNQNIYPKIKAMQKRRMQISESARKLAEARREFLLKHENKTPDKSQMKMYDFIYYNPVTNPMKSKDQQRIIAAQPIEMQEEEEQEDDPMRKIPAPQVKVGPDGQLIIDEQSTTIQHTDAKRVREIMSKDIIIEEGVCNNGGFYTKHKRSKDWPKWETLKFYRVLNVVGTDFLLMQTLFPNRTRQEIKQKYKKEERVNRPLIEKALKYHQEFDTEMLEEQLAMLQKLENIQNTPEKNEKTTEKVKNGQNITKAAKKRKHRLVAKSIGECEAFLTSNAINDEEAEDAMISTSDEIDVEINSEMGDTHQIRKGSKMRKRRLDDKSDDSDDNSASDFNSDSDSSPEIYRIRPTRSGRQPKKLKKLQAPDVNKLNTPNINTESDSDAENKSSIVDNEVIPSHVAVEVTEVANTSNEGGESAETSCPENITSVIPNINQMEPGSLVIVSKESAEEPGNTILQVYMVSSNVDNTSTEDSTDQKNLLKPLTTVTSESETVKQMTEFNEFMADQQNLSEHLTKVKPEIAKPTKSEIDENFEK</sequence>
<dbReference type="GO" id="GO:0005634">
    <property type="term" value="C:nucleus"/>
    <property type="evidence" value="ECO:0007669"/>
    <property type="project" value="UniProtKB-SubCell"/>
</dbReference>
<dbReference type="PANTHER" id="PTHR22929">
    <property type="entry name" value="RNA POLYMERASE III TRANSCRIPTION INITIATION FACTOR B"/>
    <property type="match status" value="1"/>
</dbReference>
<dbReference type="EMBL" id="GL438568">
    <property type="protein sequence ID" value="EFN68804.1"/>
    <property type="molecule type" value="Genomic_DNA"/>
</dbReference>
<keyword evidence="5" id="KW-1185">Reference proteome</keyword>
<name>E2ACR0_CAMFO</name>
<dbReference type="Proteomes" id="UP000000311">
    <property type="component" value="Unassembled WGS sequence"/>
</dbReference>
<protein>
    <submittedName>
        <fullName evidence="4">Transcription factor TFIIIB component B''-like protein</fullName>
    </submittedName>
</protein>
<evidence type="ECO:0000259" key="3">
    <source>
        <dbReference type="SMART" id="SM00717"/>
    </source>
</evidence>
<proteinExistence type="predicted"/>
<comment type="subcellular location">
    <subcellularLocation>
        <location evidence="1">Nucleus</location>
    </subcellularLocation>
</comment>
<feature type="domain" description="Myb-like" evidence="3">
    <location>
        <begin position="397"/>
        <end position="445"/>
    </location>
</feature>
<dbReference type="SMART" id="SM00717">
    <property type="entry name" value="SANT"/>
    <property type="match status" value="1"/>
</dbReference>
<dbReference type="GO" id="GO:0001156">
    <property type="term" value="F:TFIIIC-class transcription factor complex binding"/>
    <property type="evidence" value="ECO:0007669"/>
    <property type="project" value="TreeGrafter"/>
</dbReference>
<feature type="region of interest" description="Disordered" evidence="2">
    <location>
        <begin position="12"/>
        <end position="46"/>
    </location>
</feature>
<dbReference type="KEGG" id="cfo:105250934"/>
<reference evidence="4 5" key="1">
    <citation type="journal article" date="2010" name="Science">
        <title>Genomic comparison of the ants Camponotus floridanus and Harpegnathos saltator.</title>
        <authorList>
            <person name="Bonasio R."/>
            <person name="Zhang G."/>
            <person name="Ye C."/>
            <person name="Mutti N.S."/>
            <person name="Fang X."/>
            <person name="Qin N."/>
            <person name="Donahue G."/>
            <person name="Yang P."/>
            <person name="Li Q."/>
            <person name="Li C."/>
            <person name="Zhang P."/>
            <person name="Huang Z."/>
            <person name="Berger S.L."/>
            <person name="Reinberg D."/>
            <person name="Wang J."/>
            <person name="Liebig J."/>
        </authorList>
    </citation>
    <scope>NUCLEOTIDE SEQUENCE [LARGE SCALE GENOMIC DNA]</scope>
    <source>
        <strain evidence="5">C129</strain>
    </source>
</reference>
<dbReference type="Pfam" id="PF15963">
    <property type="entry name" value="Myb_DNA-bind_7"/>
    <property type="match status" value="1"/>
</dbReference>